<protein>
    <submittedName>
        <fullName evidence="5">Cysteine proteinase</fullName>
    </submittedName>
</protein>
<feature type="domain" description="USP" evidence="4">
    <location>
        <begin position="433"/>
        <end position="805"/>
    </location>
</feature>
<dbReference type="Gene3D" id="3.40.250.10">
    <property type="entry name" value="Rhodanese-like domain"/>
    <property type="match status" value="1"/>
</dbReference>
<evidence type="ECO:0000256" key="1">
    <source>
        <dbReference type="ARBA" id="ARBA00009085"/>
    </source>
</evidence>
<name>A0A6A6UE01_9PEZI</name>
<dbReference type="PROSITE" id="PS50235">
    <property type="entry name" value="USP_3"/>
    <property type="match status" value="1"/>
</dbReference>
<evidence type="ECO:0000313" key="6">
    <source>
        <dbReference type="Proteomes" id="UP000799302"/>
    </source>
</evidence>
<dbReference type="SUPFAM" id="SSF52821">
    <property type="entry name" value="Rhodanese/Cell cycle control phosphatase"/>
    <property type="match status" value="1"/>
</dbReference>
<reference evidence="5" key="1">
    <citation type="journal article" date="2020" name="Stud. Mycol.">
        <title>101 Dothideomycetes genomes: a test case for predicting lifestyles and emergence of pathogens.</title>
        <authorList>
            <person name="Haridas S."/>
            <person name="Albert R."/>
            <person name="Binder M."/>
            <person name="Bloem J."/>
            <person name="Labutti K."/>
            <person name="Salamov A."/>
            <person name="Andreopoulos B."/>
            <person name="Baker S."/>
            <person name="Barry K."/>
            <person name="Bills G."/>
            <person name="Bluhm B."/>
            <person name="Cannon C."/>
            <person name="Castanera R."/>
            <person name="Culley D."/>
            <person name="Daum C."/>
            <person name="Ezra D."/>
            <person name="Gonzalez J."/>
            <person name="Henrissat B."/>
            <person name="Kuo A."/>
            <person name="Liang C."/>
            <person name="Lipzen A."/>
            <person name="Lutzoni F."/>
            <person name="Magnuson J."/>
            <person name="Mondo S."/>
            <person name="Nolan M."/>
            <person name="Ohm R."/>
            <person name="Pangilinan J."/>
            <person name="Park H.-J."/>
            <person name="Ramirez L."/>
            <person name="Alfaro M."/>
            <person name="Sun H."/>
            <person name="Tritt A."/>
            <person name="Yoshinaga Y."/>
            <person name="Zwiers L.-H."/>
            <person name="Turgeon B."/>
            <person name="Goodwin S."/>
            <person name="Spatafora J."/>
            <person name="Crous P."/>
            <person name="Grigoriev I."/>
        </authorList>
    </citation>
    <scope>NUCLEOTIDE SEQUENCE</scope>
    <source>
        <strain evidence="5">CBS 115976</strain>
    </source>
</reference>
<dbReference type="CDD" id="cd02257">
    <property type="entry name" value="Peptidase_C19"/>
    <property type="match status" value="1"/>
</dbReference>
<dbReference type="InterPro" id="IPR050185">
    <property type="entry name" value="Ub_carboxyl-term_hydrolase"/>
</dbReference>
<dbReference type="Proteomes" id="UP000799302">
    <property type="component" value="Unassembled WGS sequence"/>
</dbReference>
<dbReference type="SMART" id="SM00450">
    <property type="entry name" value="RHOD"/>
    <property type="match status" value="1"/>
</dbReference>
<feature type="region of interest" description="Disordered" evidence="2">
    <location>
        <begin position="251"/>
        <end position="325"/>
    </location>
</feature>
<dbReference type="SUPFAM" id="SSF54001">
    <property type="entry name" value="Cysteine proteinases"/>
    <property type="match status" value="1"/>
</dbReference>
<dbReference type="InterPro" id="IPR001763">
    <property type="entry name" value="Rhodanese-like_dom"/>
</dbReference>
<evidence type="ECO:0000259" key="4">
    <source>
        <dbReference type="PROSITE" id="PS50235"/>
    </source>
</evidence>
<sequence length="808" mass="91357">MPSNGINVPSLPPKLPLDTKLAASLPRPPSPTFSPARNMVTPIGVNPPRTSARSIVGTGGRAASIAQSRPPNADWEAGSYFPRANNQSSPNQARRKGIVGLSTGGSITADQLFEFLRLYNILLIDVRSRSDFDGGHIDTQCVICVEPLQLRSGISATDIESSLSISPDAEETMFKKRDTYDFVVFYDQSTSNPSFLTSAKNDQEERLRILYDALVDYNHDKPLKNPPIILNGGLESWVNLLGPAALFTSQTQAGKRTRRMSAAASLSASQSTRRRRIREFNPLTPEEEKQWQEQMRSESLSLSTAPAEEPIPEQDEPNSELDSGYYRSQDDFLRRYPAIPQEQESMITAYQSNRQFTSPPPSRPVSQDLYTRNRRVEPEHEMPARPAPAAPRHSYSGAHDRNGLQQYNSNRSNSLARYISPGEKPSNTRIPRTGLRNMGQTCYMNSVLQCLSATISFSMPFLDGSFQKWLQHNNIGTFTGSSGLLPGAFAQVVTTLWQMDGRAFAPETFRRFCGRLTSRWVDQRQQDAMEFFMFLLDTLHVDLNINSQGERAHVLSEEEEARREKMPPFKVASIEWERYIKRDRSLVSDIFYSQESSQLRCLTCNTTSTAYNVADNLTVDIPPKAKTLYDCLDSHYSEEYLSGEDAWRCSKCKVLRNTVKRLRLTRAPPYLVVTLKRFAHTDQGSTKINKVIDYPMNLDLARYMPTPPSPQQRLSSVPNLLLTNFQASDPVKINESFLGLSKYTAYAIVEHLGAQLSSGHYKAYVHDRPRGVWREYNDESIRDHDEGKFAHHPPKGTFMIFYERADRR</sequence>
<dbReference type="GO" id="GO:0004843">
    <property type="term" value="F:cysteine-type deubiquitinase activity"/>
    <property type="evidence" value="ECO:0007669"/>
    <property type="project" value="InterPro"/>
</dbReference>
<dbReference type="Pfam" id="PF00581">
    <property type="entry name" value="Rhodanese"/>
    <property type="match status" value="1"/>
</dbReference>
<gene>
    <name evidence="5" type="ORF">BT63DRAFT_372239</name>
</gene>
<proteinExistence type="inferred from homology"/>
<feature type="region of interest" description="Disordered" evidence="2">
    <location>
        <begin position="1"/>
        <end position="50"/>
    </location>
</feature>
<dbReference type="AlphaFoldDB" id="A0A6A6UE01"/>
<dbReference type="OrthoDB" id="292964at2759"/>
<evidence type="ECO:0000313" key="5">
    <source>
        <dbReference type="EMBL" id="KAF2670515.1"/>
    </source>
</evidence>
<feature type="compositionally biased region" description="Low complexity" evidence="2">
    <location>
        <begin position="260"/>
        <end position="271"/>
    </location>
</feature>
<dbReference type="InterPro" id="IPR028889">
    <property type="entry name" value="USP"/>
</dbReference>
<dbReference type="Gene3D" id="3.90.70.10">
    <property type="entry name" value="Cysteine proteinases"/>
    <property type="match status" value="1"/>
</dbReference>
<dbReference type="PROSITE" id="PS00972">
    <property type="entry name" value="USP_1"/>
    <property type="match status" value="1"/>
</dbReference>
<dbReference type="InterPro" id="IPR018200">
    <property type="entry name" value="USP_CS"/>
</dbReference>
<feature type="compositionally biased region" description="Acidic residues" evidence="2">
    <location>
        <begin position="310"/>
        <end position="319"/>
    </location>
</feature>
<dbReference type="PANTHER" id="PTHR21646">
    <property type="entry name" value="UBIQUITIN CARBOXYL-TERMINAL HYDROLASE"/>
    <property type="match status" value="1"/>
</dbReference>
<keyword evidence="6" id="KW-1185">Reference proteome</keyword>
<dbReference type="Pfam" id="PF00443">
    <property type="entry name" value="UCH"/>
    <property type="match status" value="1"/>
</dbReference>
<dbReference type="GO" id="GO:0016579">
    <property type="term" value="P:protein deubiquitination"/>
    <property type="evidence" value="ECO:0007669"/>
    <property type="project" value="InterPro"/>
</dbReference>
<evidence type="ECO:0000256" key="2">
    <source>
        <dbReference type="SAM" id="MobiDB-lite"/>
    </source>
</evidence>
<dbReference type="InterPro" id="IPR036873">
    <property type="entry name" value="Rhodanese-like_dom_sf"/>
</dbReference>
<feature type="region of interest" description="Disordered" evidence="2">
    <location>
        <begin position="376"/>
        <end position="408"/>
    </location>
</feature>
<dbReference type="PANTHER" id="PTHR21646:SF23">
    <property type="entry name" value="UBIQUITIN CARBOXYL-TERMINAL HYDROLASE USP2"/>
    <property type="match status" value="1"/>
</dbReference>
<accession>A0A6A6UE01</accession>
<dbReference type="InterPro" id="IPR038765">
    <property type="entry name" value="Papain-like_cys_pep_sf"/>
</dbReference>
<dbReference type="EMBL" id="MU004234">
    <property type="protein sequence ID" value="KAF2670515.1"/>
    <property type="molecule type" value="Genomic_DNA"/>
</dbReference>
<dbReference type="PROSITE" id="PS50206">
    <property type="entry name" value="RHODANESE_3"/>
    <property type="match status" value="1"/>
</dbReference>
<evidence type="ECO:0000259" key="3">
    <source>
        <dbReference type="PROSITE" id="PS50206"/>
    </source>
</evidence>
<dbReference type="InterPro" id="IPR001394">
    <property type="entry name" value="Peptidase_C19_UCH"/>
</dbReference>
<comment type="similarity">
    <text evidence="1">Belongs to the peptidase C19 family.</text>
</comment>
<feature type="domain" description="Rhodanese" evidence="3">
    <location>
        <begin position="117"/>
        <end position="246"/>
    </location>
</feature>
<feature type="compositionally biased region" description="Polar residues" evidence="2">
    <location>
        <begin position="292"/>
        <end position="304"/>
    </location>
</feature>
<organism evidence="5 6">
    <name type="scientific">Microthyrium microscopicum</name>
    <dbReference type="NCBI Taxonomy" id="703497"/>
    <lineage>
        <taxon>Eukaryota</taxon>
        <taxon>Fungi</taxon>
        <taxon>Dikarya</taxon>
        <taxon>Ascomycota</taxon>
        <taxon>Pezizomycotina</taxon>
        <taxon>Dothideomycetes</taxon>
        <taxon>Dothideomycetes incertae sedis</taxon>
        <taxon>Microthyriales</taxon>
        <taxon>Microthyriaceae</taxon>
        <taxon>Microthyrium</taxon>
    </lineage>
</organism>